<dbReference type="InterPro" id="IPR036615">
    <property type="entry name" value="Mur_ligase_C_dom_sf"/>
</dbReference>
<evidence type="ECO:0000259" key="13">
    <source>
        <dbReference type="Pfam" id="PF08245"/>
    </source>
</evidence>
<dbReference type="InterPro" id="IPR004101">
    <property type="entry name" value="Mur_ligase_C"/>
</dbReference>
<dbReference type="Proteomes" id="UP000033572">
    <property type="component" value="Unassembled WGS sequence"/>
</dbReference>
<dbReference type="SUPFAM" id="SSF53244">
    <property type="entry name" value="MurD-like peptide ligases, peptide-binding domain"/>
    <property type="match status" value="1"/>
</dbReference>
<dbReference type="InterPro" id="IPR036565">
    <property type="entry name" value="Mur-like_cat_sf"/>
</dbReference>
<evidence type="ECO:0000259" key="12">
    <source>
        <dbReference type="Pfam" id="PF02875"/>
    </source>
</evidence>
<reference evidence="14 15" key="1">
    <citation type="submission" date="2015-02" db="EMBL/GenBank/DDBJ databases">
        <title>Draft genome sequences of ten Microbacterium spp. with emphasis on heavy metal contaminated environments.</title>
        <authorList>
            <person name="Corretto E."/>
        </authorList>
    </citation>
    <scope>NUCLEOTIDE SEQUENCE [LARGE SCALE GENOMIC DNA]</scope>
    <source>
        <strain evidence="14 15">DSM 12966</strain>
    </source>
</reference>
<feature type="domain" description="Mur ligase C-terminal" evidence="12">
    <location>
        <begin position="307"/>
        <end position="428"/>
    </location>
</feature>
<dbReference type="EMBL" id="JYIU01000044">
    <property type="protein sequence ID" value="KJL20148.1"/>
    <property type="molecule type" value="Genomic_DNA"/>
</dbReference>
<dbReference type="GO" id="GO:0005524">
    <property type="term" value="F:ATP binding"/>
    <property type="evidence" value="ECO:0007669"/>
    <property type="project" value="UniProtKB-KW"/>
</dbReference>
<gene>
    <name evidence="14" type="primary">fgs</name>
    <name evidence="14" type="ORF">RN50_02328</name>
</gene>
<dbReference type="InterPro" id="IPR013221">
    <property type="entry name" value="Mur_ligase_cen"/>
</dbReference>
<evidence type="ECO:0000256" key="6">
    <source>
        <dbReference type="ARBA" id="ARBA00022741"/>
    </source>
</evidence>
<dbReference type="Pfam" id="PF08245">
    <property type="entry name" value="Mur_ligase_M"/>
    <property type="match status" value="1"/>
</dbReference>
<evidence type="ECO:0000256" key="1">
    <source>
        <dbReference type="ARBA" id="ARBA00001946"/>
    </source>
</evidence>
<proteinExistence type="inferred from homology"/>
<accession>A0A0F0KH04</accession>
<comment type="cofactor">
    <cofactor evidence="1">
        <name>Mg(2+)</name>
        <dbReference type="ChEBI" id="CHEBI:18420"/>
    </cofactor>
</comment>
<comment type="catalytic activity">
    <reaction evidence="10">
        <text>(6S)-5,6,7,8-tetrahydrofolyl-(gamma-L-Glu)(n) + L-glutamate + ATP = (6S)-5,6,7,8-tetrahydrofolyl-(gamma-L-Glu)(n+1) + ADP + phosphate + H(+)</text>
        <dbReference type="Rhea" id="RHEA:10580"/>
        <dbReference type="Rhea" id="RHEA-COMP:14738"/>
        <dbReference type="Rhea" id="RHEA-COMP:14740"/>
        <dbReference type="ChEBI" id="CHEBI:15378"/>
        <dbReference type="ChEBI" id="CHEBI:29985"/>
        <dbReference type="ChEBI" id="CHEBI:30616"/>
        <dbReference type="ChEBI" id="CHEBI:43474"/>
        <dbReference type="ChEBI" id="CHEBI:141005"/>
        <dbReference type="ChEBI" id="CHEBI:456216"/>
        <dbReference type="EC" id="6.3.2.17"/>
    </reaction>
</comment>
<dbReference type="AlphaFoldDB" id="A0A0F0KH04"/>
<dbReference type="Gene3D" id="3.90.190.20">
    <property type="entry name" value="Mur ligase, C-terminal domain"/>
    <property type="match status" value="1"/>
</dbReference>
<keyword evidence="8" id="KW-0460">Magnesium</keyword>
<keyword evidence="6 11" id="KW-0547">Nucleotide-binding</keyword>
<keyword evidence="5" id="KW-0479">Metal-binding</keyword>
<dbReference type="RefSeq" id="WP_045254654.1">
    <property type="nucleotide sequence ID" value="NZ_CP031425.1"/>
</dbReference>
<dbReference type="PATRIC" id="fig|104336.4.peg.2370"/>
<dbReference type="GO" id="GO:0004326">
    <property type="term" value="F:tetrahydrofolylpolyglutamate synthase activity"/>
    <property type="evidence" value="ECO:0007669"/>
    <property type="project" value="UniProtKB-EC"/>
</dbReference>
<dbReference type="InterPro" id="IPR001645">
    <property type="entry name" value="Folylpolyglutamate_synth"/>
</dbReference>
<evidence type="ECO:0000256" key="2">
    <source>
        <dbReference type="ARBA" id="ARBA00008276"/>
    </source>
</evidence>
<dbReference type="GO" id="GO:0008841">
    <property type="term" value="F:dihydrofolate synthase activity"/>
    <property type="evidence" value="ECO:0007669"/>
    <property type="project" value="TreeGrafter"/>
</dbReference>
<dbReference type="GO" id="GO:0046872">
    <property type="term" value="F:metal ion binding"/>
    <property type="evidence" value="ECO:0007669"/>
    <property type="project" value="UniProtKB-KW"/>
</dbReference>
<keyword evidence="4 11" id="KW-0436">Ligase</keyword>
<protein>
    <recommendedName>
        <fullName evidence="3">tetrahydrofolate synthase</fullName>
        <ecNumber evidence="3">6.3.2.17</ecNumber>
    </recommendedName>
    <alternativeName>
        <fullName evidence="9">Tetrahydrofolylpolyglutamate synthase</fullName>
    </alternativeName>
</protein>
<dbReference type="PANTHER" id="PTHR11136">
    <property type="entry name" value="FOLYLPOLYGLUTAMATE SYNTHASE-RELATED"/>
    <property type="match status" value="1"/>
</dbReference>
<sequence length="450" mass="47247">MSARDRADAVYETLLSRAGERWVQPRKERTARILAYLDDPQRTYRVVHITGTNGKTSTARMIESLLRAHGLRTGLFTSPHLERFTERIMIDGEPIEDAAVGDAWEEIEPFVDIVDAELVAAGEEPLTFFELLTVLAFVAVADAPVDVLVLEVGMGGEWDSTNTADGDVAVFAPIDIDHADRLGDTIAAIATVKAGIIKQGAAVVSAEQPAEAAEVLRRVAAEKNATIAFEGEEFGLSDQKLAVGGQLISVRGLAGEYTEEYLPQYGAHQGHNAALAVAAVESLIGGGTQRIAADIVSEGLQGATSPGRLQLLGIAPTVIVDAAHNPHGAAALAQAMDDSFDFDEWGVVLGVLADKDAAGIVATLAPTGAHVFATAPESERASDADVIADLVEATGQRATVHPTLADAADAARGWASSSERRAVVIAGSVVLAGEAIALAEEEDWKSGWHA</sequence>
<dbReference type="Gene3D" id="3.40.1190.10">
    <property type="entry name" value="Mur-like, catalytic domain"/>
    <property type="match status" value="1"/>
</dbReference>
<keyword evidence="15" id="KW-1185">Reference proteome</keyword>
<evidence type="ECO:0000256" key="4">
    <source>
        <dbReference type="ARBA" id="ARBA00022598"/>
    </source>
</evidence>
<dbReference type="PIRSF" id="PIRSF001563">
    <property type="entry name" value="Folylpolyglu_synth"/>
    <property type="match status" value="1"/>
</dbReference>
<dbReference type="SUPFAM" id="SSF53623">
    <property type="entry name" value="MurD-like peptide ligases, catalytic domain"/>
    <property type="match status" value="1"/>
</dbReference>
<evidence type="ECO:0000256" key="7">
    <source>
        <dbReference type="ARBA" id="ARBA00022840"/>
    </source>
</evidence>
<keyword evidence="7 11" id="KW-0067">ATP-binding</keyword>
<evidence type="ECO:0000256" key="10">
    <source>
        <dbReference type="ARBA" id="ARBA00047493"/>
    </source>
</evidence>
<evidence type="ECO:0000256" key="9">
    <source>
        <dbReference type="ARBA" id="ARBA00030592"/>
    </source>
</evidence>
<organism evidence="14 15">
    <name type="scientific">Microbacterium foliorum</name>
    <dbReference type="NCBI Taxonomy" id="104336"/>
    <lineage>
        <taxon>Bacteria</taxon>
        <taxon>Bacillati</taxon>
        <taxon>Actinomycetota</taxon>
        <taxon>Actinomycetes</taxon>
        <taxon>Micrococcales</taxon>
        <taxon>Microbacteriaceae</taxon>
        <taxon>Microbacterium</taxon>
    </lineage>
</organism>
<dbReference type="PROSITE" id="PS01011">
    <property type="entry name" value="FOLYLPOLYGLU_SYNT_1"/>
    <property type="match status" value="1"/>
</dbReference>
<dbReference type="GO" id="GO:0005737">
    <property type="term" value="C:cytoplasm"/>
    <property type="evidence" value="ECO:0007669"/>
    <property type="project" value="TreeGrafter"/>
</dbReference>
<dbReference type="InterPro" id="IPR018109">
    <property type="entry name" value="Folylpolyglutamate_synth_CS"/>
</dbReference>
<name>A0A0F0KH04_9MICO</name>
<dbReference type="NCBIfam" id="TIGR01499">
    <property type="entry name" value="folC"/>
    <property type="match status" value="1"/>
</dbReference>
<evidence type="ECO:0000256" key="3">
    <source>
        <dbReference type="ARBA" id="ARBA00013025"/>
    </source>
</evidence>
<evidence type="ECO:0000256" key="5">
    <source>
        <dbReference type="ARBA" id="ARBA00022723"/>
    </source>
</evidence>
<dbReference type="GeneID" id="94444747"/>
<dbReference type="Pfam" id="PF02875">
    <property type="entry name" value="Mur_ligase_C"/>
    <property type="match status" value="1"/>
</dbReference>
<feature type="domain" description="Mur ligase central" evidence="13">
    <location>
        <begin position="49"/>
        <end position="280"/>
    </location>
</feature>
<evidence type="ECO:0000313" key="14">
    <source>
        <dbReference type="EMBL" id="KJL20148.1"/>
    </source>
</evidence>
<dbReference type="FunFam" id="3.40.1190.10:FF:000011">
    <property type="entry name" value="Folylpolyglutamate synthase/dihydrofolate synthase"/>
    <property type="match status" value="1"/>
</dbReference>
<evidence type="ECO:0000313" key="15">
    <source>
        <dbReference type="Proteomes" id="UP000033572"/>
    </source>
</evidence>
<dbReference type="KEGG" id="mfol:DXT68_10105"/>
<evidence type="ECO:0000256" key="11">
    <source>
        <dbReference type="PIRNR" id="PIRNR001563"/>
    </source>
</evidence>
<dbReference type="EC" id="6.3.2.17" evidence="3"/>
<evidence type="ECO:0000256" key="8">
    <source>
        <dbReference type="ARBA" id="ARBA00022842"/>
    </source>
</evidence>
<comment type="similarity">
    <text evidence="2 11">Belongs to the folylpolyglutamate synthase family.</text>
</comment>
<dbReference type="PANTHER" id="PTHR11136:SF0">
    <property type="entry name" value="DIHYDROFOLATE SYNTHETASE-RELATED"/>
    <property type="match status" value="1"/>
</dbReference>
<comment type="caution">
    <text evidence="14">The sequence shown here is derived from an EMBL/GenBank/DDBJ whole genome shotgun (WGS) entry which is preliminary data.</text>
</comment>